<dbReference type="Gene3D" id="2.40.50.140">
    <property type="entry name" value="Nucleic acid-binding proteins"/>
    <property type="match status" value="1"/>
</dbReference>
<accession>A0A9X3SWG1</accession>
<dbReference type="PANTHER" id="PTHR45674">
    <property type="entry name" value="DNA LIGASE 1/3 FAMILY MEMBER"/>
    <property type="match status" value="1"/>
</dbReference>
<evidence type="ECO:0000256" key="4">
    <source>
        <dbReference type="ARBA" id="ARBA00034003"/>
    </source>
</evidence>
<dbReference type="Gene3D" id="3.30.1490.70">
    <property type="match status" value="1"/>
</dbReference>
<evidence type="ECO:0000259" key="5">
    <source>
        <dbReference type="PROSITE" id="PS50160"/>
    </source>
</evidence>
<dbReference type="Proteomes" id="UP001183604">
    <property type="component" value="Unassembled WGS sequence"/>
</dbReference>
<dbReference type="PROSITE" id="PS50160">
    <property type="entry name" value="DNA_LIGASE_A3"/>
    <property type="match status" value="1"/>
</dbReference>
<dbReference type="Pfam" id="PF04679">
    <property type="entry name" value="DNA_ligase_A_C"/>
    <property type="match status" value="1"/>
</dbReference>
<reference evidence="6" key="1">
    <citation type="submission" date="2022-12" db="EMBL/GenBank/DDBJ databases">
        <title>Gycomyces niveus sp.nov., a novel actinomycete isolated from soil in Shouguang.</title>
        <authorList>
            <person name="Yang X."/>
        </authorList>
    </citation>
    <scope>NUCLEOTIDE SEQUENCE</scope>
    <source>
        <strain evidence="6">DSM 44724</strain>
    </source>
</reference>
<dbReference type="InterPro" id="IPR012309">
    <property type="entry name" value="DNA_ligase_ATP-dep_C"/>
</dbReference>
<comment type="catalytic activity">
    <reaction evidence="4">
        <text>ATP + (deoxyribonucleotide)n-3'-hydroxyl + 5'-phospho-(deoxyribonucleotide)m = (deoxyribonucleotide)n+m + AMP + diphosphate.</text>
        <dbReference type="EC" id="6.5.1.1"/>
    </reaction>
</comment>
<sequence length="313" mass="35935">MNGFREPMLASLTERRFSSGDWLYERKFDGMRAIAARDGGRPELWSRNGNRLDERFPELVDALEELGGPRFTADGEIVAFDGRVMSFARLQARIHLTGAARIAATGVAVYYYLFDLLSYDGQDMTGLPLRDRKRILRRAFDFRDPLRYSVHRNSDGEAFYEQACERGWEGLIAKRATSRYHPGRSKEWLKFKCVRDQEFVVGGYTDPQGSRAGFGALLVGYYDRGRTLRYAGKVGTGYDERTLRDLRRRMDGLAQDQSPFADPVREKGAHWVRPKLVAQVGFSEWTPDGMLRHPRYRGERIDKPAQDVVRETS</sequence>
<comment type="similarity">
    <text evidence="1">Belongs to the ATP-dependent DNA ligase family.</text>
</comment>
<gene>
    <name evidence="6" type="primary">ligD</name>
    <name evidence="7" type="ORF">J2S69_004693</name>
    <name evidence="6" type="ORF">O2L01_03450</name>
</gene>
<organism evidence="6 8">
    <name type="scientific">Glycomyces lechevalierae</name>
    <dbReference type="NCBI Taxonomy" id="256034"/>
    <lineage>
        <taxon>Bacteria</taxon>
        <taxon>Bacillati</taxon>
        <taxon>Actinomycetota</taxon>
        <taxon>Actinomycetes</taxon>
        <taxon>Glycomycetales</taxon>
        <taxon>Glycomycetaceae</taxon>
        <taxon>Glycomyces</taxon>
    </lineage>
</organism>
<dbReference type="CDD" id="cd07971">
    <property type="entry name" value="OBF_DNA_ligase_LigD"/>
    <property type="match status" value="1"/>
</dbReference>
<reference evidence="7 9" key="2">
    <citation type="submission" date="2023-07" db="EMBL/GenBank/DDBJ databases">
        <title>Sequencing the genomes of 1000 actinobacteria strains.</title>
        <authorList>
            <person name="Klenk H.-P."/>
        </authorList>
    </citation>
    <scope>NUCLEOTIDE SEQUENCE [LARGE SCALE GENOMIC DNA]</scope>
    <source>
        <strain evidence="7 9">DSM 44724</strain>
    </source>
</reference>
<dbReference type="SUPFAM" id="SSF50249">
    <property type="entry name" value="Nucleic acid-binding proteins"/>
    <property type="match status" value="1"/>
</dbReference>
<dbReference type="AlphaFoldDB" id="A0A9X3SWG1"/>
<protein>
    <recommendedName>
        <fullName evidence="2">DNA ligase (ATP)</fullName>
        <ecNumber evidence="2">6.5.1.1</ecNumber>
    </recommendedName>
</protein>
<dbReference type="Proteomes" id="UP001145799">
    <property type="component" value="Unassembled WGS sequence"/>
</dbReference>
<dbReference type="GO" id="GO:0006281">
    <property type="term" value="P:DNA repair"/>
    <property type="evidence" value="ECO:0007669"/>
    <property type="project" value="InterPro"/>
</dbReference>
<evidence type="ECO:0000256" key="1">
    <source>
        <dbReference type="ARBA" id="ARBA00007572"/>
    </source>
</evidence>
<name>A0A9X3SWG1_9ACTN</name>
<dbReference type="PROSITE" id="PS00697">
    <property type="entry name" value="DNA_LIGASE_A1"/>
    <property type="match status" value="1"/>
</dbReference>
<dbReference type="EMBL" id="JAVDYD010000001">
    <property type="protein sequence ID" value="MDR7340974.1"/>
    <property type="molecule type" value="Genomic_DNA"/>
</dbReference>
<evidence type="ECO:0000313" key="6">
    <source>
        <dbReference type="EMBL" id="MDA1384031.1"/>
    </source>
</evidence>
<dbReference type="InterPro" id="IPR014146">
    <property type="entry name" value="LigD_ligase_dom"/>
</dbReference>
<dbReference type="GO" id="GO:0006310">
    <property type="term" value="P:DNA recombination"/>
    <property type="evidence" value="ECO:0007669"/>
    <property type="project" value="InterPro"/>
</dbReference>
<dbReference type="InterPro" id="IPR050191">
    <property type="entry name" value="ATP-dep_DNA_ligase"/>
</dbReference>
<evidence type="ECO:0000256" key="3">
    <source>
        <dbReference type="ARBA" id="ARBA00022598"/>
    </source>
</evidence>
<evidence type="ECO:0000313" key="7">
    <source>
        <dbReference type="EMBL" id="MDR7340974.1"/>
    </source>
</evidence>
<evidence type="ECO:0000313" key="8">
    <source>
        <dbReference type="Proteomes" id="UP001145799"/>
    </source>
</evidence>
<dbReference type="SUPFAM" id="SSF56091">
    <property type="entry name" value="DNA ligase/mRNA capping enzyme, catalytic domain"/>
    <property type="match status" value="1"/>
</dbReference>
<dbReference type="Gene3D" id="3.30.470.30">
    <property type="entry name" value="DNA ligase/mRNA capping enzyme"/>
    <property type="match status" value="1"/>
</dbReference>
<dbReference type="GO" id="GO:0003910">
    <property type="term" value="F:DNA ligase (ATP) activity"/>
    <property type="evidence" value="ECO:0007669"/>
    <property type="project" value="UniProtKB-EC"/>
</dbReference>
<dbReference type="GO" id="GO:0005524">
    <property type="term" value="F:ATP binding"/>
    <property type="evidence" value="ECO:0007669"/>
    <property type="project" value="InterPro"/>
</dbReference>
<dbReference type="Pfam" id="PF01068">
    <property type="entry name" value="DNA_ligase_A_M"/>
    <property type="match status" value="1"/>
</dbReference>
<dbReference type="EMBL" id="JAPZVQ010000001">
    <property type="protein sequence ID" value="MDA1384031.1"/>
    <property type="molecule type" value="Genomic_DNA"/>
</dbReference>
<dbReference type="InterPro" id="IPR012340">
    <property type="entry name" value="NA-bd_OB-fold"/>
</dbReference>
<dbReference type="InterPro" id="IPR016059">
    <property type="entry name" value="DNA_ligase_ATP-dep_CS"/>
</dbReference>
<dbReference type="CDD" id="cd07906">
    <property type="entry name" value="Adenylation_DNA_ligase_LigD_LigC"/>
    <property type="match status" value="1"/>
</dbReference>
<proteinExistence type="inferred from homology"/>
<keyword evidence="9" id="KW-1185">Reference proteome</keyword>
<dbReference type="PANTHER" id="PTHR45674:SF4">
    <property type="entry name" value="DNA LIGASE 1"/>
    <property type="match status" value="1"/>
</dbReference>
<keyword evidence="3 6" id="KW-0436">Ligase</keyword>
<feature type="domain" description="ATP-dependent DNA ligase family profile" evidence="5">
    <location>
        <begin position="102"/>
        <end position="226"/>
    </location>
</feature>
<evidence type="ECO:0000313" key="9">
    <source>
        <dbReference type="Proteomes" id="UP001183604"/>
    </source>
</evidence>
<comment type="caution">
    <text evidence="6">The sequence shown here is derived from an EMBL/GenBank/DDBJ whole genome shotgun (WGS) entry which is preliminary data.</text>
</comment>
<evidence type="ECO:0000256" key="2">
    <source>
        <dbReference type="ARBA" id="ARBA00012727"/>
    </source>
</evidence>
<dbReference type="InterPro" id="IPR012310">
    <property type="entry name" value="DNA_ligase_ATP-dep_cent"/>
</dbReference>
<dbReference type="NCBIfam" id="TIGR02779">
    <property type="entry name" value="NHEJ_ligase_lig"/>
    <property type="match status" value="1"/>
</dbReference>
<dbReference type="EC" id="6.5.1.1" evidence="2"/>